<feature type="domain" description="Methyltransferase small" evidence="3">
    <location>
        <begin position="35"/>
        <end position="125"/>
    </location>
</feature>
<dbReference type="GO" id="GO:0032259">
    <property type="term" value="P:methylation"/>
    <property type="evidence" value="ECO:0007669"/>
    <property type="project" value="UniProtKB-KW"/>
</dbReference>
<gene>
    <name evidence="4" type="ORF">E2L08_14000</name>
</gene>
<organism evidence="4 5">
    <name type="scientific">Palleronia sediminis</name>
    <dbReference type="NCBI Taxonomy" id="2547833"/>
    <lineage>
        <taxon>Bacteria</taxon>
        <taxon>Pseudomonadati</taxon>
        <taxon>Pseudomonadota</taxon>
        <taxon>Alphaproteobacteria</taxon>
        <taxon>Rhodobacterales</taxon>
        <taxon>Roseobacteraceae</taxon>
        <taxon>Palleronia</taxon>
    </lineage>
</organism>
<dbReference type="PANTHER" id="PTHR47739">
    <property type="entry name" value="TRNA1(VAL) (ADENINE(37)-N6)-METHYLTRANSFERASE"/>
    <property type="match status" value="1"/>
</dbReference>
<evidence type="ECO:0000313" key="5">
    <source>
        <dbReference type="Proteomes" id="UP000295701"/>
    </source>
</evidence>
<dbReference type="PROSITE" id="PS00092">
    <property type="entry name" value="N6_MTASE"/>
    <property type="match status" value="1"/>
</dbReference>
<dbReference type="InterPro" id="IPR002052">
    <property type="entry name" value="DNA_methylase_N6_adenine_CS"/>
</dbReference>
<dbReference type="AlphaFoldDB" id="A0A4R5ZYQ5"/>
<keyword evidence="1 4" id="KW-0489">Methyltransferase</keyword>
<proteinExistence type="predicted"/>
<dbReference type="CDD" id="cd02440">
    <property type="entry name" value="AdoMet_MTases"/>
    <property type="match status" value="1"/>
</dbReference>
<keyword evidence="4" id="KW-0808">Transferase</keyword>
<name>A0A4R5ZYQ5_9RHOB</name>
<dbReference type="InterPro" id="IPR007848">
    <property type="entry name" value="Small_mtfrase_dom"/>
</dbReference>
<protein>
    <submittedName>
        <fullName evidence="4">Methyltransferase domain-containing protein</fullName>
    </submittedName>
</protein>
<sequence>MSISDSDPTDDAFLGGRLHLLQPARGYRAGIDPVLLAAAVPARPGQSVLEIGCGVGTALLCLGARVPDLSLTGLELQPELAALARANAARNGIAAEIATGDLAALPAAMRARQFDHVLTNPPYFAIGRGTRAALPLRDRAMHETLELADWIAASLRRVAPGGWATVIQKADRMPDLIAAMQPRLGALTLRPIRPRRGRDAALVILSGRKASRAPARVAPALVLHDGARHEADRDDYSAVARAILRDGAAIL</sequence>
<evidence type="ECO:0000259" key="3">
    <source>
        <dbReference type="Pfam" id="PF05175"/>
    </source>
</evidence>
<dbReference type="Proteomes" id="UP000295701">
    <property type="component" value="Unassembled WGS sequence"/>
</dbReference>
<evidence type="ECO:0000256" key="2">
    <source>
        <dbReference type="ARBA" id="ARBA00022691"/>
    </source>
</evidence>
<reference evidence="4 5" key="1">
    <citation type="submission" date="2019-03" db="EMBL/GenBank/DDBJ databases">
        <title>Primorskyibacter sp. SS33 isolated from sediments.</title>
        <authorList>
            <person name="Xunke S."/>
        </authorList>
    </citation>
    <scope>NUCLEOTIDE SEQUENCE [LARGE SCALE GENOMIC DNA]</scope>
    <source>
        <strain evidence="4 5">SS33</strain>
    </source>
</reference>
<evidence type="ECO:0000256" key="1">
    <source>
        <dbReference type="ARBA" id="ARBA00022603"/>
    </source>
</evidence>
<dbReference type="Pfam" id="PF05175">
    <property type="entry name" value="MTS"/>
    <property type="match status" value="1"/>
</dbReference>
<dbReference type="SUPFAM" id="SSF53335">
    <property type="entry name" value="S-adenosyl-L-methionine-dependent methyltransferases"/>
    <property type="match status" value="1"/>
</dbReference>
<dbReference type="PANTHER" id="PTHR47739:SF1">
    <property type="entry name" value="TRNA1(VAL) (ADENINE(37)-N6)-METHYLTRANSFERASE"/>
    <property type="match status" value="1"/>
</dbReference>
<dbReference type="Gene3D" id="3.40.50.150">
    <property type="entry name" value="Vaccinia Virus protein VP39"/>
    <property type="match status" value="1"/>
</dbReference>
<accession>A0A4R5ZYQ5</accession>
<keyword evidence="2" id="KW-0949">S-adenosyl-L-methionine</keyword>
<dbReference type="InterPro" id="IPR029063">
    <property type="entry name" value="SAM-dependent_MTases_sf"/>
</dbReference>
<dbReference type="GO" id="GO:0003676">
    <property type="term" value="F:nucleic acid binding"/>
    <property type="evidence" value="ECO:0007669"/>
    <property type="project" value="InterPro"/>
</dbReference>
<dbReference type="EMBL" id="SNAA01000017">
    <property type="protein sequence ID" value="TDL76350.1"/>
    <property type="molecule type" value="Genomic_DNA"/>
</dbReference>
<comment type="caution">
    <text evidence="4">The sequence shown here is derived from an EMBL/GenBank/DDBJ whole genome shotgun (WGS) entry which is preliminary data.</text>
</comment>
<dbReference type="OrthoDB" id="5489421at2"/>
<dbReference type="GO" id="GO:0008168">
    <property type="term" value="F:methyltransferase activity"/>
    <property type="evidence" value="ECO:0007669"/>
    <property type="project" value="UniProtKB-KW"/>
</dbReference>
<evidence type="ECO:0000313" key="4">
    <source>
        <dbReference type="EMBL" id="TDL76350.1"/>
    </source>
</evidence>
<dbReference type="RefSeq" id="WP_133397718.1">
    <property type="nucleotide sequence ID" value="NZ_SNAA01000017.1"/>
</dbReference>
<dbReference type="InterPro" id="IPR050210">
    <property type="entry name" value="tRNA_Adenine-N(6)_MTase"/>
</dbReference>
<keyword evidence="5" id="KW-1185">Reference proteome</keyword>